<dbReference type="GO" id="GO:0042026">
    <property type="term" value="P:protein refolding"/>
    <property type="evidence" value="ECO:0007669"/>
    <property type="project" value="TreeGrafter"/>
</dbReference>
<dbReference type="PANTHER" id="PTHR45640">
    <property type="entry name" value="HEAT SHOCK PROTEIN HSP-12.2-RELATED"/>
    <property type="match status" value="1"/>
</dbReference>
<dbReference type="GO" id="GO:0005634">
    <property type="term" value="C:nucleus"/>
    <property type="evidence" value="ECO:0007669"/>
    <property type="project" value="TreeGrafter"/>
</dbReference>
<dbReference type="InterPro" id="IPR002068">
    <property type="entry name" value="A-crystallin/Hsp20_dom"/>
</dbReference>
<dbReference type="Pfam" id="PF00011">
    <property type="entry name" value="HSP20"/>
    <property type="match status" value="1"/>
</dbReference>
<accession>A0A7I4YL87</accession>
<dbReference type="OMA" id="HMDHEAR"/>
<dbReference type="PROSITE" id="PS01031">
    <property type="entry name" value="SHSP"/>
    <property type="match status" value="1"/>
</dbReference>
<evidence type="ECO:0000256" key="2">
    <source>
        <dbReference type="RuleBase" id="RU003616"/>
    </source>
</evidence>
<dbReference type="GO" id="GO:0051082">
    <property type="term" value="F:unfolded protein binding"/>
    <property type="evidence" value="ECO:0007669"/>
    <property type="project" value="TreeGrafter"/>
</dbReference>
<dbReference type="InterPro" id="IPR001436">
    <property type="entry name" value="Alpha-crystallin/sHSP_animal"/>
</dbReference>
<reference evidence="5" key="1">
    <citation type="submission" date="2020-12" db="UniProtKB">
        <authorList>
            <consortium name="WormBaseParasite"/>
        </authorList>
    </citation>
    <scope>IDENTIFICATION</scope>
    <source>
        <strain evidence="5">MHco3</strain>
    </source>
</reference>
<dbReference type="CDD" id="cd06526">
    <property type="entry name" value="metazoan_ACD"/>
    <property type="match status" value="1"/>
</dbReference>
<proteinExistence type="inferred from homology"/>
<feature type="domain" description="SHSP" evidence="3">
    <location>
        <begin position="21"/>
        <end position="115"/>
    </location>
</feature>
<dbReference type="InterPro" id="IPR008978">
    <property type="entry name" value="HSP20-like_chaperone"/>
</dbReference>
<dbReference type="PRINTS" id="PR00299">
    <property type="entry name" value="ACRYSTALLIN"/>
</dbReference>
<dbReference type="Proteomes" id="UP000025227">
    <property type="component" value="Unplaced"/>
</dbReference>
<dbReference type="WBParaSite" id="HCON_00115445-00001">
    <property type="protein sequence ID" value="HCON_00115445-00001"/>
    <property type="gene ID" value="HCON_00115445"/>
</dbReference>
<name>A0A7I4YL87_HAECO</name>
<dbReference type="PANTHER" id="PTHR45640:SF35">
    <property type="entry name" value="HEAT SHOCK PROTEIN HSP-12.2"/>
    <property type="match status" value="1"/>
</dbReference>
<evidence type="ECO:0000259" key="3">
    <source>
        <dbReference type="PROSITE" id="PS01031"/>
    </source>
</evidence>
<protein>
    <submittedName>
        <fullName evidence="5">SHSP domain-containing protein</fullName>
    </submittedName>
</protein>
<keyword evidence="4" id="KW-1185">Reference proteome</keyword>
<evidence type="ECO:0000313" key="5">
    <source>
        <dbReference type="WBParaSite" id="HCON_00115445-00001"/>
    </source>
</evidence>
<dbReference type="GO" id="GO:0009408">
    <property type="term" value="P:response to heat"/>
    <property type="evidence" value="ECO:0007669"/>
    <property type="project" value="TreeGrafter"/>
</dbReference>
<dbReference type="Gene3D" id="2.60.40.790">
    <property type="match status" value="1"/>
</dbReference>
<evidence type="ECO:0000313" key="4">
    <source>
        <dbReference type="Proteomes" id="UP000025227"/>
    </source>
</evidence>
<organism evidence="4 5">
    <name type="scientific">Haemonchus contortus</name>
    <name type="common">Barber pole worm</name>
    <dbReference type="NCBI Taxonomy" id="6289"/>
    <lineage>
        <taxon>Eukaryota</taxon>
        <taxon>Metazoa</taxon>
        <taxon>Ecdysozoa</taxon>
        <taxon>Nematoda</taxon>
        <taxon>Chromadorea</taxon>
        <taxon>Rhabditida</taxon>
        <taxon>Rhabditina</taxon>
        <taxon>Rhabditomorpha</taxon>
        <taxon>Strongyloidea</taxon>
        <taxon>Trichostrongylidae</taxon>
        <taxon>Haemonchus</taxon>
    </lineage>
</organism>
<evidence type="ECO:0000256" key="1">
    <source>
        <dbReference type="PROSITE-ProRule" id="PRU00285"/>
    </source>
</evidence>
<comment type="similarity">
    <text evidence="1 2">Belongs to the small heat shock protein (HSP20) family.</text>
</comment>
<dbReference type="GO" id="GO:0005737">
    <property type="term" value="C:cytoplasm"/>
    <property type="evidence" value="ECO:0007669"/>
    <property type="project" value="TreeGrafter"/>
</dbReference>
<dbReference type="AlphaFoldDB" id="A0A7I4YL87"/>
<sequence length="115" mass="13186">SSVNVEIMSIPVEYNKDYKWDWPLQTNDDFVKVIDDTSHFEVDLDAKMFTPKEISVKTIGDLLEIHMDHEARGDETFNISRSITRCYKLPKGVDPKTLKSNLDKNGVLHISAMKS</sequence>
<dbReference type="OrthoDB" id="1431247at2759"/>
<dbReference type="SUPFAM" id="SSF49764">
    <property type="entry name" value="HSP20-like chaperones"/>
    <property type="match status" value="1"/>
</dbReference>